<dbReference type="PROSITE" id="PS00036">
    <property type="entry name" value="BZIP_BASIC"/>
    <property type="match status" value="1"/>
</dbReference>
<reference evidence="4 5" key="1">
    <citation type="journal article" date="2007" name="Nat. Biotechnol.">
        <title>Genome sequence of the lignocellulose-bioconverting and xylose-fermenting yeast Pichia stipitis.</title>
        <authorList>
            <person name="Jeffries T.W."/>
            <person name="Grigoriev I.V."/>
            <person name="Grimwood J."/>
            <person name="Laplaza J.M."/>
            <person name="Aerts A."/>
            <person name="Salamov A."/>
            <person name="Schmutz J."/>
            <person name="Lindquist E."/>
            <person name="Dehal P."/>
            <person name="Shapiro H."/>
            <person name="Jin Y.S."/>
            <person name="Passoth V."/>
            <person name="Richardson P.M."/>
        </authorList>
    </citation>
    <scope>NUCLEOTIDE SEQUENCE [LARGE SCALE GENOMIC DNA]</scope>
    <source>
        <strain evidence="5">ATCC 58785 / CBS 6054 / NBRC 10063 / NRRL Y-11545</strain>
    </source>
</reference>
<dbReference type="KEGG" id="pic:PICST_68235"/>
<keyword evidence="5" id="KW-1185">Reference proteome</keyword>
<keyword evidence="1" id="KW-0175">Coiled coil</keyword>
<dbReference type="Pfam" id="PF00170">
    <property type="entry name" value="bZIP_1"/>
    <property type="match status" value="1"/>
</dbReference>
<dbReference type="Proteomes" id="UP000002258">
    <property type="component" value="Chromosome 7"/>
</dbReference>
<feature type="region of interest" description="Disordered" evidence="2">
    <location>
        <begin position="84"/>
        <end position="111"/>
    </location>
</feature>
<feature type="compositionally biased region" description="Low complexity" evidence="2">
    <location>
        <begin position="84"/>
        <end position="98"/>
    </location>
</feature>
<feature type="compositionally biased region" description="Low complexity" evidence="2">
    <location>
        <begin position="58"/>
        <end position="69"/>
    </location>
</feature>
<dbReference type="GO" id="GO:0003700">
    <property type="term" value="F:DNA-binding transcription factor activity"/>
    <property type="evidence" value="ECO:0007669"/>
    <property type="project" value="InterPro"/>
</dbReference>
<feature type="domain" description="BZIP" evidence="3">
    <location>
        <begin position="360"/>
        <end position="421"/>
    </location>
</feature>
<feature type="region of interest" description="Disordered" evidence="2">
    <location>
        <begin position="127"/>
        <end position="147"/>
    </location>
</feature>
<dbReference type="SUPFAM" id="SSF57959">
    <property type="entry name" value="Leucine zipper domain"/>
    <property type="match status" value="1"/>
</dbReference>
<dbReference type="Gene3D" id="1.20.5.170">
    <property type="match status" value="1"/>
</dbReference>
<protein>
    <recommendedName>
        <fullName evidence="3">BZIP domain-containing protein</fullName>
    </recommendedName>
</protein>
<name>A3LYL5_PICST</name>
<dbReference type="FunCoup" id="A3LYL5">
    <property type="interactions" value="2059"/>
</dbReference>
<proteinExistence type="predicted"/>
<dbReference type="EMBL" id="CP000501">
    <property type="protein sequence ID" value="ABN68191.2"/>
    <property type="molecule type" value="Genomic_DNA"/>
</dbReference>
<evidence type="ECO:0000259" key="3">
    <source>
        <dbReference type="PROSITE" id="PS50217"/>
    </source>
</evidence>
<dbReference type="STRING" id="322104.A3LYL5"/>
<dbReference type="SMART" id="SM00338">
    <property type="entry name" value="BRLZ"/>
    <property type="match status" value="1"/>
</dbReference>
<feature type="coiled-coil region" evidence="1">
    <location>
        <begin position="390"/>
        <end position="417"/>
    </location>
</feature>
<feature type="region of interest" description="Disordered" evidence="2">
    <location>
        <begin position="224"/>
        <end position="278"/>
    </location>
</feature>
<dbReference type="AlphaFoldDB" id="A3LYL5"/>
<feature type="compositionally biased region" description="Low complexity" evidence="2">
    <location>
        <begin position="128"/>
        <end position="147"/>
    </location>
</feature>
<organism evidence="4 5">
    <name type="scientific">Scheffersomyces stipitis (strain ATCC 58785 / CBS 6054 / NBRC 10063 / NRRL Y-11545)</name>
    <name type="common">Yeast</name>
    <name type="synonym">Pichia stipitis</name>
    <dbReference type="NCBI Taxonomy" id="322104"/>
    <lineage>
        <taxon>Eukaryota</taxon>
        <taxon>Fungi</taxon>
        <taxon>Dikarya</taxon>
        <taxon>Ascomycota</taxon>
        <taxon>Saccharomycotina</taxon>
        <taxon>Pichiomycetes</taxon>
        <taxon>Debaryomycetaceae</taxon>
        <taxon>Scheffersomyces</taxon>
    </lineage>
</organism>
<evidence type="ECO:0000313" key="5">
    <source>
        <dbReference type="Proteomes" id="UP000002258"/>
    </source>
</evidence>
<dbReference type="InterPro" id="IPR004827">
    <property type="entry name" value="bZIP"/>
</dbReference>
<dbReference type="eggNOG" id="KOG1414">
    <property type="taxonomic scope" value="Eukaryota"/>
</dbReference>
<dbReference type="OrthoDB" id="295274at2759"/>
<dbReference type="InterPro" id="IPR046347">
    <property type="entry name" value="bZIP_sf"/>
</dbReference>
<dbReference type="PROSITE" id="PS50217">
    <property type="entry name" value="BZIP"/>
    <property type="match status" value="1"/>
</dbReference>
<feature type="region of interest" description="Disordered" evidence="2">
    <location>
        <begin position="290"/>
        <end position="333"/>
    </location>
</feature>
<dbReference type="InParanoid" id="A3LYL5"/>
<dbReference type="HOGENOM" id="CLU_609890_0_0_1"/>
<dbReference type="OMA" id="NQAYINM"/>
<gene>
    <name evidence="4" type="ORF">PICST_68235</name>
</gene>
<accession>A3LYL5</accession>
<feature type="region of interest" description="Disordered" evidence="2">
    <location>
        <begin position="54"/>
        <end position="73"/>
    </location>
</feature>
<evidence type="ECO:0000256" key="1">
    <source>
        <dbReference type="SAM" id="Coils"/>
    </source>
</evidence>
<dbReference type="RefSeq" id="XP_001386220.2">
    <property type="nucleotide sequence ID" value="XM_001386183.1"/>
</dbReference>
<feature type="compositionally biased region" description="Polar residues" evidence="2">
    <location>
        <begin position="226"/>
        <end position="252"/>
    </location>
</feature>
<dbReference type="GeneID" id="4840452"/>
<feature type="compositionally biased region" description="Polar residues" evidence="2">
    <location>
        <begin position="99"/>
        <end position="111"/>
    </location>
</feature>
<dbReference type="CDD" id="cd14687">
    <property type="entry name" value="bZIP_ATF2"/>
    <property type="match status" value="1"/>
</dbReference>
<feature type="compositionally biased region" description="Polar residues" evidence="2">
    <location>
        <begin position="290"/>
        <end position="310"/>
    </location>
</feature>
<sequence length="449" mass="49213">MNYISSNDVLYENPLAANLDPSTTGGDRVDADTADFLNELRHPSSQDLAEVPAPLQHATASSTSSSTNSVGMQIDSLGIDPVQQNSVSQSQNQNQIQSHRNGNHGSLTFSKPFSADDLATLANVHQMNNNTNNNNTNSNLNSNNNNSNNATSSLFAFHNPFDFKSYPITNPPIFDSTLLLPLYSNDGVPRRRRISISNGQIGQIVNHEALFEDDSGFDTDLGVTGFGNSQGHSQISSPPQAQLSSMNSNTSIAAIADQQQQQPQQVFPGNFNSQAVPPQYQPQITFAPASTSISVSPNPQTPVASPQKSLSKSHSRKNSTAVPELTGVAGVPPPNHQLIYNNEVIYNPNNGPIPGTAAWKKERLLERNRIAASKCRERKKQAQLELQGNISKMKSQYKRDQEKIKKLNKLVEFYNKTIVKHLNDGNQELSVLRKFINKDIDEIDIKDIS</sequence>
<evidence type="ECO:0000313" key="4">
    <source>
        <dbReference type="EMBL" id="ABN68191.2"/>
    </source>
</evidence>
<evidence type="ECO:0000256" key="2">
    <source>
        <dbReference type="SAM" id="MobiDB-lite"/>
    </source>
</evidence>